<dbReference type="InterPro" id="IPR036443">
    <property type="entry name" value="Znf_RanBP2_sf"/>
</dbReference>
<feature type="compositionally biased region" description="Basic and acidic residues" evidence="9">
    <location>
        <begin position="694"/>
        <end position="707"/>
    </location>
</feature>
<keyword evidence="7" id="KW-0539">Nucleus</keyword>
<evidence type="ECO:0000256" key="7">
    <source>
        <dbReference type="ARBA" id="ARBA00023242"/>
    </source>
</evidence>
<feature type="region of interest" description="Disordered" evidence="9">
    <location>
        <begin position="1"/>
        <end position="133"/>
    </location>
</feature>
<dbReference type="InterPro" id="IPR001876">
    <property type="entry name" value="Znf_RanBP2"/>
</dbReference>
<reference evidence="12" key="1">
    <citation type="submission" date="2022-07" db="EMBL/GenBank/DDBJ databases">
        <title>Draft genome sequence of Zalerion maritima ATCC 34329, a (micro)plastics degrading marine fungus.</title>
        <authorList>
            <person name="Paco A."/>
            <person name="Goncalves M.F.M."/>
            <person name="Rocha-Santos T.A.P."/>
            <person name="Alves A."/>
        </authorList>
    </citation>
    <scope>NUCLEOTIDE SEQUENCE</scope>
    <source>
        <strain evidence="12">ATCC 34329</strain>
    </source>
</reference>
<dbReference type="Proteomes" id="UP001201980">
    <property type="component" value="Unassembled WGS sequence"/>
</dbReference>
<dbReference type="SUPFAM" id="SSF54928">
    <property type="entry name" value="RNA-binding domain, RBD"/>
    <property type="match status" value="1"/>
</dbReference>
<feature type="region of interest" description="Disordered" evidence="9">
    <location>
        <begin position="377"/>
        <end position="398"/>
    </location>
</feature>
<dbReference type="AlphaFoldDB" id="A0AAD5WU72"/>
<name>A0AAD5WU72_9PEZI</name>
<organism evidence="12 13">
    <name type="scientific">Zalerion maritima</name>
    <dbReference type="NCBI Taxonomy" id="339359"/>
    <lineage>
        <taxon>Eukaryota</taxon>
        <taxon>Fungi</taxon>
        <taxon>Dikarya</taxon>
        <taxon>Ascomycota</taxon>
        <taxon>Pezizomycotina</taxon>
        <taxon>Sordariomycetes</taxon>
        <taxon>Lulworthiomycetidae</taxon>
        <taxon>Lulworthiales</taxon>
        <taxon>Lulworthiaceae</taxon>
        <taxon>Zalerion</taxon>
    </lineage>
</organism>
<dbReference type="Gene3D" id="4.10.1060.10">
    <property type="entry name" value="Zinc finger, RanBP2-type"/>
    <property type="match status" value="1"/>
</dbReference>
<proteinExistence type="predicted"/>
<dbReference type="GO" id="GO:0005634">
    <property type="term" value="C:nucleus"/>
    <property type="evidence" value="ECO:0007669"/>
    <property type="project" value="UniProtKB-SubCell"/>
</dbReference>
<dbReference type="PROSITE" id="PS50174">
    <property type="entry name" value="G_PATCH"/>
    <property type="match status" value="1"/>
</dbReference>
<evidence type="ECO:0000256" key="2">
    <source>
        <dbReference type="ARBA" id="ARBA00022723"/>
    </source>
</evidence>
<evidence type="ECO:0000259" key="11">
    <source>
        <dbReference type="PROSITE" id="PS50199"/>
    </source>
</evidence>
<dbReference type="PANTHER" id="PTHR13948">
    <property type="entry name" value="RNA-BINDING PROTEIN"/>
    <property type="match status" value="1"/>
</dbReference>
<sequence>MNEDTRGGAPPQACDYDHPSLARNREHQPGGAYELEYGQDNRSWKDQSRSPSHSYHHQERDSSSRGPPGDYQSYQHLNHPGDHYSRSEQYQQPHPGSHQYPPFRPRNRSSSRDRGDYRPYRLHDQERDYGYHHNRRDRDALRYEDSYDDLGDRRLCYDDDDNYRSRDGDRRAPYRSRRDNDYPSRRGRTPSPHPGGPRETVLVEGIMPDIEEHDVNFGLNALQLTGLQDIRIRRERNSARRIAFLEFDNVQNASAFVDSYPDLTVTLQLPHNAPVRSCRVRISYSWARKDDSRKDWMCPQCRASNFSSRYECLRCGEPRHQDSTESDEMPMLTGEKDACPNQKPYPIVVITGLESSTSEEVFAKGVMKLYLNETEDTSQHATGPSGLKTTAPVGNTKGLGARPGSLRRVFLIRDRKTRASWKYGFAEFATTDDAVKAVSKFHASPRFTIASKPVTVAYIHTGVFVPVLPPEPQIAPYVFAVLHNPDVKLRYWEYRAYANAHVVSTQQLAGEPNTDKEDGQSKKEKKRKAEKEVAGVAKKKTLVMAPQMQMWANKSAEIRGESSNDMPLGERRPIPERDMTPQTLDVPMPEELKVPIATPLAPPKQEAIWSYANPEKICCLLCKRKFGSLEQMKKHEMASSMHRENLKDEAKKAAATKNLAAVGLKPSIVEGGPQYRDRAKERRAVHHQPTKPSQEPKKDSCKGEKSSAETPAAAAPPAGPPKMSKGMAMLSKMGLKAGEGLGADGSGRMEIINTDMYRPGVGLGAEGAKIGDAAEEAKRMTKGDYNDFLRKTQDKARERFERLSKEE</sequence>
<evidence type="ECO:0000256" key="1">
    <source>
        <dbReference type="ARBA" id="ARBA00004123"/>
    </source>
</evidence>
<feature type="region of interest" description="Disordered" evidence="9">
    <location>
        <begin position="560"/>
        <end position="582"/>
    </location>
</feature>
<dbReference type="EMBL" id="JAKWBI020000119">
    <property type="protein sequence ID" value="KAJ2902220.1"/>
    <property type="molecule type" value="Genomic_DNA"/>
</dbReference>
<evidence type="ECO:0000313" key="13">
    <source>
        <dbReference type="Proteomes" id="UP001201980"/>
    </source>
</evidence>
<dbReference type="SUPFAM" id="SSF90209">
    <property type="entry name" value="Ran binding protein zinc finger-like"/>
    <property type="match status" value="1"/>
</dbReference>
<keyword evidence="13" id="KW-1185">Reference proteome</keyword>
<dbReference type="PANTHER" id="PTHR13948:SF3">
    <property type="entry name" value="FI21118P1"/>
    <property type="match status" value="1"/>
</dbReference>
<feature type="region of interest" description="Disordered" evidence="9">
    <location>
        <begin position="668"/>
        <end position="731"/>
    </location>
</feature>
<gene>
    <name evidence="12" type="ORF">MKZ38_000822</name>
</gene>
<protein>
    <recommendedName>
        <fullName evidence="14">RNA-binding protein</fullName>
    </recommendedName>
</protein>
<dbReference type="Pfam" id="PF01585">
    <property type="entry name" value="G-patch"/>
    <property type="match status" value="1"/>
</dbReference>
<dbReference type="PROSITE" id="PS01358">
    <property type="entry name" value="ZF_RANBP2_1"/>
    <property type="match status" value="1"/>
</dbReference>
<feature type="compositionally biased region" description="Basic and acidic residues" evidence="9">
    <location>
        <begin position="560"/>
        <end position="579"/>
    </location>
</feature>
<feature type="region of interest" description="Disordered" evidence="9">
    <location>
        <begin position="151"/>
        <end position="198"/>
    </location>
</feature>
<dbReference type="GO" id="GO:0000398">
    <property type="term" value="P:mRNA splicing, via spliceosome"/>
    <property type="evidence" value="ECO:0007669"/>
    <property type="project" value="TreeGrafter"/>
</dbReference>
<feature type="compositionally biased region" description="Basic and acidic residues" evidence="9">
    <location>
        <begin position="151"/>
        <end position="184"/>
    </location>
</feature>
<comment type="caution">
    <text evidence="12">The sequence shown here is derived from an EMBL/GenBank/DDBJ whole genome shotgun (WGS) entry which is preliminary data.</text>
</comment>
<dbReference type="GO" id="GO:0003723">
    <property type="term" value="F:RNA binding"/>
    <property type="evidence" value="ECO:0007669"/>
    <property type="project" value="UniProtKB-KW"/>
</dbReference>
<evidence type="ECO:0000256" key="8">
    <source>
        <dbReference type="PROSITE-ProRule" id="PRU00322"/>
    </source>
</evidence>
<feature type="region of interest" description="Disordered" evidence="9">
    <location>
        <begin position="507"/>
        <end position="533"/>
    </location>
</feature>
<dbReference type="SMART" id="SM00360">
    <property type="entry name" value="RRM"/>
    <property type="match status" value="2"/>
</dbReference>
<dbReference type="Gene3D" id="3.30.70.330">
    <property type="match status" value="1"/>
</dbReference>
<evidence type="ECO:0000256" key="6">
    <source>
        <dbReference type="ARBA" id="ARBA00022884"/>
    </source>
</evidence>
<evidence type="ECO:0000256" key="5">
    <source>
        <dbReference type="ARBA" id="ARBA00022833"/>
    </source>
</evidence>
<feature type="domain" description="G-patch" evidence="10">
    <location>
        <begin position="722"/>
        <end position="768"/>
    </location>
</feature>
<dbReference type="PROSITE" id="PS50199">
    <property type="entry name" value="ZF_RANBP2_2"/>
    <property type="match status" value="1"/>
</dbReference>
<accession>A0AAD5WU72</accession>
<dbReference type="SMART" id="SM00443">
    <property type="entry name" value="G_patch"/>
    <property type="match status" value="1"/>
</dbReference>
<keyword evidence="6" id="KW-0694">RNA-binding</keyword>
<feature type="domain" description="RanBP2-type" evidence="11">
    <location>
        <begin position="289"/>
        <end position="321"/>
    </location>
</feature>
<evidence type="ECO:0000259" key="10">
    <source>
        <dbReference type="PROSITE" id="PS50174"/>
    </source>
</evidence>
<dbReference type="GO" id="GO:0008270">
    <property type="term" value="F:zinc ion binding"/>
    <property type="evidence" value="ECO:0007669"/>
    <property type="project" value="UniProtKB-KW"/>
</dbReference>
<evidence type="ECO:0000313" key="12">
    <source>
        <dbReference type="EMBL" id="KAJ2902220.1"/>
    </source>
</evidence>
<feature type="compositionally biased region" description="Basic and acidic residues" evidence="9">
    <location>
        <begin position="110"/>
        <end position="133"/>
    </location>
</feature>
<dbReference type="InterPro" id="IPR000467">
    <property type="entry name" value="G_patch_dom"/>
</dbReference>
<dbReference type="InterPro" id="IPR012677">
    <property type="entry name" value="Nucleotide-bd_a/b_plait_sf"/>
</dbReference>
<keyword evidence="5" id="KW-0862">Zinc</keyword>
<feature type="compositionally biased region" description="Basic and acidic residues" evidence="9">
    <location>
        <begin position="513"/>
        <end position="533"/>
    </location>
</feature>
<comment type="subcellular location">
    <subcellularLocation>
        <location evidence="1">Nucleus</location>
    </subcellularLocation>
</comment>
<evidence type="ECO:0008006" key="14">
    <source>
        <dbReference type="Google" id="ProtNLM"/>
    </source>
</evidence>
<dbReference type="SMART" id="SM00547">
    <property type="entry name" value="ZnF_RBZ"/>
    <property type="match status" value="1"/>
</dbReference>
<keyword evidence="4 8" id="KW-0863">Zinc-finger</keyword>
<keyword evidence="2" id="KW-0479">Metal-binding</keyword>
<dbReference type="InterPro" id="IPR000504">
    <property type="entry name" value="RRM_dom"/>
</dbReference>
<evidence type="ECO:0000256" key="3">
    <source>
        <dbReference type="ARBA" id="ARBA00022737"/>
    </source>
</evidence>
<evidence type="ECO:0000256" key="9">
    <source>
        <dbReference type="SAM" id="MobiDB-lite"/>
    </source>
</evidence>
<evidence type="ECO:0000256" key="4">
    <source>
        <dbReference type="ARBA" id="ARBA00022771"/>
    </source>
</evidence>
<keyword evidence="3" id="KW-0677">Repeat</keyword>
<dbReference type="InterPro" id="IPR035979">
    <property type="entry name" value="RBD_domain_sf"/>
</dbReference>
<feature type="compositionally biased region" description="Basic and acidic residues" evidence="9">
    <location>
        <begin position="15"/>
        <end position="28"/>
    </location>
</feature>